<proteinExistence type="predicted"/>
<dbReference type="Proteomes" id="UP000249464">
    <property type="component" value="Unassembled WGS sequence"/>
</dbReference>
<gene>
    <name evidence="2" type="primary">BQ5605_C012g06879</name>
    <name evidence="2" type="ORF">BQ5605_C012G06879</name>
</gene>
<keyword evidence="1" id="KW-0472">Membrane</keyword>
<feature type="transmembrane region" description="Helical" evidence="1">
    <location>
        <begin position="16"/>
        <end position="37"/>
    </location>
</feature>
<dbReference type="AlphaFoldDB" id="A0A2X0MLT4"/>
<evidence type="ECO:0000313" key="2">
    <source>
        <dbReference type="EMBL" id="SGY16466.1"/>
    </source>
</evidence>
<keyword evidence="1" id="KW-1133">Transmembrane helix</keyword>
<evidence type="ECO:0000256" key="1">
    <source>
        <dbReference type="SAM" id="Phobius"/>
    </source>
</evidence>
<keyword evidence="3" id="KW-1185">Reference proteome</keyword>
<evidence type="ECO:0000313" key="3">
    <source>
        <dbReference type="Proteomes" id="UP000249464"/>
    </source>
</evidence>
<sequence length="50" mass="5447">MLCRMGPNNVSPSHRVTFLLLLVHSGLVVVIVTTSFLPCDPCETSCLCNE</sequence>
<dbReference type="EMBL" id="FQNC01000014">
    <property type="protein sequence ID" value="SGY16466.1"/>
    <property type="molecule type" value="Genomic_DNA"/>
</dbReference>
<reference evidence="2 3" key="1">
    <citation type="submission" date="2016-11" db="EMBL/GenBank/DDBJ databases">
        <authorList>
            <person name="Jaros S."/>
            <person name="Januszkiewicz K."/>
            <person name="Wedrychowicz H."/>
        </authorList>
    </citation>
    <scope>NUCLEOTIDE SEQUENCE [LARGE SCALE GENOMIC DNA]</scope>
</reference>
<name>A0A2X0MLT4_9BASI</name>
<accession>A0A2X0MLT4</accession>
<organism evidence="2 3">
    <name type="scientific">Microbotryum silenes-dioicae</name>
    <dbReference type="NCBI Taxonomy" id="796604"/>
    <lineage>
        <taxon>Eukaryota</taxon>
        <taxon>Fungi</taxon>
        <taxon>Dikarya</taxon>
        <taxon>Basidiomycota</taxon>
        <taxon>Pucciniomycotina</taxon>
        <taxon>Microbotryomycetes</taxon>
        <taxon>Microbotryales</taxon>
        <taxon>Microbotryaceae</taxon>
        <taxon>Microbotryum</taxon>
    </lineage>
</organism>
<protein>
    <submittedName>
        <fullName evidence="2">BQ5605_C012g06879 protein</fullName>
    </submittedName>
</protein>
<keyword evidence="1" id="KW-0812">Transmembrane</keyword>